<name>A0A173VU28_9FIRM</name>
<evidence type="ECO:0000313" key="1">
    <source>
        <dbReference type="EMBL" id="CUN30270.1"/>
    </source>
</evidence>
<proteinExistence type="predicted"/>
<dbReference type="EMBL" id="CYXM01000034">
    <property type="protein sequence ID" value="CUN30270.1"/>
    <property type="molecule type" value="Genomic_DNA"/>
</dbReference>
<dbReference type="AlphaFoldDB" id="A0A173VU28"/>
<organism evidence="1 2">
    <name type="scientific">Agathobacter rectalis</name>
    <dbReference type="NCBI Taxonomy" id="39491"/>
    <lineage>
        <taxon>Bacteria</taxon>
        <taxon>Bacillati</taxon>
        <taxon>Bacillota</taxon>
        <taxon>Clostridia</taxon>
        <taxon>Lachnospirales</taxon>
        <taxon>Lachnospiraceae</taxon>
        <taxon>Agathobacter</taxon>
    </lineage>
</organism>
<evidence type="ECO:0000313" key="2">
    <source>
        <dbReference type="Proteomes" id="UP000095673"/>
    </source>
</evidence>
<protein>
    <submittedName>
        <fullName evidence="1">Uncharacterized protein</fullName>
    </submittedName>
</protein>
<dbReference type="Proteomes" id="UP000095673">
    <property type="component" value="Unassembled WGS sequence"/>
</dbReference>
<accession>A0A173VU28</accession>
<sequence length="64" mass="7075">MFGRTCLGVVVSQQDSFMDFIIKLTKYLDDNGIEDVDFSLEGVSYDALGLDTIVYFPKIGGDCV</sequence>
<gene>
    <name evidence="1" type="ORF">ERS852580_03520</name>
</gene>
<reference evidence="1 2" key="1">
    <citation type="submission" date="2015-09" db="EMBL/GenBank/DDBJ databases">
        <authorList>
            <consortium name="Pathogen Informatics"/>
        </authorList>
    </citation>
    <scope>NUCLEOTIDE SEQUENCE [LARGE SCALE GENOMIC DNA]</scope>
    <source>
        <strain evidence="1 2">2789STDY5834968</strain>
    </source>
</reference>